<name>A0A9N8M541_9BASI</name>
<feature type="region of interest" description="Disordered" evidence="1">
    <location>
        <begin position="26"/>
        <end position="45"/>
    </location>
</feature>
<evidence type="ECO:0000256" key="2">
    <source>
        <dbReference type="SAM" id="SignalP"/>
    </source>
</evidence>
<feature type="signal peptide" evidence="2">
    <location>
        <begin position="1"/>
        <end position="25"/>
    </location>
</feature>
<dbReference type="Proteomes" id="UP000836404">
    <property type="component" value="Unassembled WGS sequence"/>
</dbReference>
<organism evidence="3 4">
    <name type="scientific">Tilletia laevis</name>
    <dbReference type="NCBI Taxonomy" id="157183"/>
    <lineage>
        <taxon>Eukaryota</taxon>
        <taxon>Fungi</taxon>
        <taxon>Dikarya</taxon>
        <taxon>Basidiomycota</taxon>
        <taxon>Ustilaginomycotina</taxon>
        <taxon>Exobasidiomycetes</taxon>
        <taxon>Tilletiales</taxon>
        <taxon>Tilletiaceae</taxon>
        <taxon>Tilletia</taxon>
    </lineage>
</organism>
<evidence type="ECO:0000256" key="1">
    <source>
        <dbReference type="SAM" id="MobiDB-lite"/>
    </source>
</evidence>
<accession>A0A9N8M541</accession>
<comment type="caution">
    <text evidence="3">The sequence shown here is derived from an EMBL/GenBank/DDBJ whole genome shotgun (WGS) entry which is preliminary data.</text>
</comment>
<evidence type="ECO:0000313" key="4">
    <source>
        <dbReference type="Proteomes" id="UP000836404"/>
    </source>
</evidence>
<dbReference type="EMBL" id="CAJHJF010006879">
    <property type="protein sequence ID" value="CAD6959730.1"/>
    <property type="molecule type" value="Genomic_DNA"/>
</dbReference>
<keyword evidence="4" id="KW-1185">Reference proteome</keyword>
<evidence type="ECO:0000313" key="3">
    <source>
        <dbReference type="EMBL" id="CAD6959730.1"/>
    </source>
</evidence>
<keyword evidence="2" id="KW-0732">Signal</keyword>
<feature type="chain" id="PRO_5041154074" evidence="2">
    <location>
        <begin position="26"/>
        <end position="177"/>
    </location>
</feature>
<sequence>IKMMSTGKAAFFAVILLLGINAVTATPRNPTPARPGEDNEGLPDKVQLKYRNSNKVTRDKEQGRLTTFLKGNYPPFEIIDTRSEIDWDHAARYWGGSFTANTAHGGADGRWLLSRTNGTIDVGFNGTKFGASPRVQLVQNIEGRITVTIDGNGADFSCKAQSGGSSKWICSGQAGSA</sequence>
<dbReference type="AlphaFoldDB" id="A0A9N8M541"/>
<reference evidence="3 4" key="1">
    <citation type="submission" date="2020-10" db="EMBL/GenBank/DDBJ databases">
        <authorList>
            <person name="Sedaghatjoo S."/>
        </authorList>
    </citation>
    <scope>NUCLEOTIDE SEQUENCE [LARGE SCALE GENOMIC DNA]</scope>
    <source>
        <strain evidence="3 4">LLFL</strain>
    </source>
</reference>
<gene>
    <name evidence="3" type="ORF">JKILLFL_G5525</name>
</gene>
<protein>
    <submittedName>
        <fullName evidence="3">Uncharacterized protein</fullName>
    </submittedName>
</protein>
<feature type="non-terminal residue" evidence="3">
    <location>
        <position position="1"/>
    </location>
</feature>
<proteinExistence type="predicted"/>